<evidence type="ECO:0000256" key="6">
    <source>
        <dbReference type="ARBA" id="ARBA00022989"/>
    </source>
</evidence>
<keyword evidence="3" id="KW-1003">Cell membrane</keyword>
<dbReference type="AlphaFoldDB" id="A0A1Y1JVU2"/>
<evidence type="ECO:0000256" key="7">
    <source>
        <dbReference type="ARBA" id="ARBA00023136"/>
    </source>
</evidence>
<feature type="transmembrane region" description="Helical" evidence="8">
    <location>
        <begin position="74"/>
        <end position="95"/>
    </location>
</feature>
<evidence type="ECO:0000313" key="11">
    <source>
        <dbReference type="EMBL" id="JAV52308.1"/>
    </source>
</evidence>
<dbReference type="FunFam" id="1.20.1250.20:FF:000218">
    <property type="entry name" value="facilitated trehalose transporter Tret1"/>
    <property type="match status" value="1"/>
</dbReference>
<evidence type="ECO:0000256" key="3">
    <source>
        <dbReference type="ARBA" id="ARBA00022475"/>
    </source>
</evidence>
<proteinExistence type="predicted"/>
<evidence type="ECO:0000256" key="1">
    <source>
        <dbReference type="ARBA" id="ARBA00004651"/>
    </source>
</evidence>
<organism evidence="11">
    <name type="scientific">Photinus pyralis</name>
    <name type="common">Common eastern firefly</name>
    <name type="synonym">Lampyris pyralis</name>
    <dbReference type="NCBI Taxonomy" id="7054"/>
    <lineage>
        <taxon>Eukaryota</taxon>
        <taxon>Metazoa</taxon>
        <taxon>Ecdysozoa</taxon>
        <taxon>Arthropoda</taxon>
        <taxon>Hexapoda</taxon>
        <taxon>Insecta</taxon>
        <taxon>Pterygota</taxon>
        <taxon>Neoptera</taxon>
        <taxon>Endopterygota</taxon>
        <taxon>Coleoptera</taxon>
        <taxon>Polyphaga</taxon>
        <taxon>Elateriformia</taxon>
        <taxon>Elateroidea</taxon>
        <taxon>Lampyridae</taxon>
        <taxon>Lampyrinae</taxon>
        <taxon>Photinus</taxon>
    </lineage>
</organism>
<name>A0A1Y1JVU2_PHOPY</name>
<feature type="domain" description="Major facilitator superfamily (MFS) profile" evidence="10">
    <location>
        <begin position="1"/>
        <end position="482"/>
    </location>
</feature>
<evidence type="ECO:0000256" key="4">
    <source>
        <dbReference type="ARBA" id="ARBA00022597"/>
    </source>
</evidence>
<dbReference type="InterPro" id="IPR005828">
    <property type="entry name" value="MFS_sugar_transport-like"/>
</dbReference>
<dbReference type="PROSITE" id="PS50850">
    <property type="entry name" value="MFS"/>
    <property type="match status" value="1"/>
</dbReference>
<evidence type="ECO:0000256" key="8">
    <source>
        <dbReference type="SAM" id="Phobius"/>
    </source>
</evidence>
<dbReference type="Gene3D" id="1.20.1250.20">
    <property type="entry name" value="MFS general substrate transporter like domains"/>
    <property type="match status" value="1"/>
</dbReference>
<dbReference type="EMBL" id="GEZM01101773">
    <property type="protein sequence ID" value="JAV52308.1"/>
    <property type="molecule type" value="Transcribed_RNA"/>
</dbReference>
<dbReference type="PANTHER" id="PTHR48021:SF39">
    <property type="entry name" value="MAJOR FACILITATOR SUPERFAMILY (MFS) PROFILE DOMAIN-CONTAINING PROTEIN"/>
    <property type="match status" value="1"/>
</dbReference>
<dbReference type="InterPro" id="IPR020846">
    <property type="entry name" value="MFS_dom"/>
</dbReference>
<evidence type="ECO:0000256" key="9">
    <source>
        <dbReference type="SAM" id="SignalP"/>
    </source>
</evidence>
<protein>
    <recommendedName>
        <fullName evidence="10">Major facilitator superfamily (MFS) profile domain-containing protein</fullName>
    </recommendedName>
</protein>
<feature type="transmembrane region" description="Helical" evidence="8">
    <location>
        <begin position="276"/>
        <end position="295"/>
    </location>
</feature>
<reference evidence="11" key="1">
    <citation type="journal article" date="2016" name="Sci. Rep.">
        <title>Molecular characterization of firefly nuptial gifts: a multi-omics approach sheds light on postcopulatory sexual selection.</title>
        <authorList>
            <person name="Al-Wathiqui N."/>
            <person name="Fallon T.R."/>
            <person name="South A."/>
            <person name="Weng J.K."/>
            <person name="Lewis S.M."/>
        </authorList>
    </citation>
    <scope>NUCLEOTIDE SEQUENCE</scope>
</reference>
<evidence type="ECO:0000256" key="2">
    <source>
        <dbReference type="ARBA" id="ARBA00022448"/>
    </source>
</evidence>
<feature type="chain" id="PRO_5012033412" description="Major facilitator superfamily (MFS) profile domain-containing protein" evidence="9">
    <location>
        <begin position="21"/>
        <end position="533"/>
    </location>
</feature>
<keyword evidence="7 8" id="KW-0472">Membrane</keyword>
<sequence>MLALFSLLLFCYCNCMCVKAKVAEMIRIALSQTMAIMVKNLIMVSFGMSIGFRTVLIGGVLHDDEFQGVGESELSWLGSISMLTLLVGCIGSGFVTQPIGRKRSMQFVTIPYVSCWVGYYFSTKIWHLYIVLMVMGFFSGLVEGPFNTYVSEVTQPHLRGVLSISGSMSVMLGSFLQFLIGTFFKWRICALISCAFPLVTFFLFFLVPESPYWLISNNKLVEAKKSLAWLRGWTKVENIELEIGSIIRHYAEERDQQTRKQSSFKEYFTPFLKKSFIYPLLLVSFAFMISSFTGASTLQTYAIAIFGTMKLPINSYYATVCLGSVQLLGSLISIFLIRFLGKRRLFFIAISCMCICNMIIAIYAHFSGALQINLTKDSGVSTNLDVSDYKWVPLTFLILLSFMNNGGVHALPWILMSEVYSYKTRSVGCGLSSAVSSLLSFVANNLFLRVTSFISIPGMYTLHCAVCIVGFLVLYFYLPETEGKSLETIADHFAQKIKLDNKVQKKPLKKGIDNTLFEYNESNANVSHTVSKL</sequence>
<feature type="transmembrane region" description="Helical" evidence="8">
    <location>
        <begin position="41"/>
        <end position="62"/>
    </location>
</feature>
<dbReference type="InterPro" id="IPR005829">
    <property type="entry name" value="Sugar_transporter_CS"/>
</dbReference>
<feature type="transmembrane region" description="Helical" evidence="8">
    <location>
        <begin position="344"/>
        <end position="366"/>
    </location>
</feature>
<dbReference type="Pfam" id="PF00083">
    <property type="entry name" value="Sugar_tr"/>
    <property type="match status" value="1"/>
</dbReference>
<evidence type="ECO:0000259" key="10">
    <source>
        <dbReference type="PROSITE" id="PS50850"/>
    </source>
</evidence>
<dbReference type="InterPro" id="IPR050549">
    <property type="entry name" value="MFS_Trehalose_Transporter"/>
</dbReference>
<feature type="transmembrane region" description="Helical" evidence="8">
    <location>
        <begin position="460"/>
        <end position="478"/>
    </location>
</feature>
<feature type="transmembrane region" description="Helical" evidence="8">
    <location>
        <begin position="391"/>
        <end position="415"/>
    </location>
</feature>
<evidence type="ECO:0000256" key="5">
    <source>
        <dbReference type="ARBA" id="ARBA00022692"/>
    </source>
</evidence>
<keyword evidence="6 8" id="KW-1133">Transmembrane helix</keyword>
<keyword evidence="2" id="KW-0813">Transport</keyword>
<keyword evidence="9" id="KW-0732">Signal</keyword>
<feature type="signal peptide" evidence="9">
    <location>
        <begin position="1"/>
        <end position="20"/>
    </location>
</feature>
<dbReference type="InterPro" id="IPR036259">
    <property type="entry name" value="MFS_trans_sf"/>
</dbReference>
<keyword evidence="5 8" id="KW-0812">Transmembrane</keyword>
<feature type="transmembrane region" description="Helical" evidence="8">
    <location>
        <begin position="158"/>
        <end position="180"/>
    </location>
</feature>
<accession>A0A1Y1JVU2</accession>
<dbReference type="PANTHER" id="PTHR48021">
    <property type="match status" value="1"/>
</dbReference>
<keyword evidence="4" id="KW-0762">Sugar transport</keyword>
<feature type="transmembrane region" description="Helical" evidence="8">
    <location>
        <begin position="186"/>
        <end position="207"/>
    </location>
</feature>
<dbReference type="PROSITE" id="PS00217">
    <property type="entry name" value="SUGAR_TRANSPORT_2"/>
    <property type="match status" value="1"/>
</dbReference>
<dbReference type="GO" id="GO:0005886">
    <property type="term" value="C:plasma membrane"/>
    <property type="evidence" value="ECO:0007669"/>
    <property type="project" value="UniProtKB-SubCell"/>
</dbReference>
<feature type="transmembrane region" description="Helical" evidence="8">
    <location>
        <begin position="315"/>
        <end position="337"/>
    </location>
</feature>
<dbReference type="SUPFAM" id="SSF103473">
    <property type="entry name" value="MFS general substrate transporter"/>
    <property type="match status" value="1"/>
</dbReference>
<dbReference type="GO" id="GO:0022857">
    <property type="term" value="F:transmembrane transporter activity"/>
    <property type="evidence" value="ECO:0007669"/>
    <property type="project" value="InterPro"/>
</dbReference>
<comment type="subcellular location">
    <subcellularLocation>
        <location evidence="1">Cell membrane</location>
        <topology evidence="1">Multi-pass membrane protein</topology>
    </subcellularLocation>
</comment>
<feature type="transmembrane region" description="Helical" evidence="8">
    <location>
        <begin position="126"/>
        <end position="146"/>
    </location>
</feature>